<dbReference type="PANTHER" id="PTHR38120:SF1">
    <property type="entry name" value="M PROTEIN, SEROTYPE 2.1"/>
    <property type="match status" value="1"/>
</dbReference>
<evidence type="ECO:0000256" key="1">
    <source>
        <dbReference type="SAM" id="Coils"/>
    </source>
</evidence>
<feature type="region of interest" description="Disordered" evidence="2">
    <location>
        <begin position="312"/>
        <end position="332"/>
    </location>
</feature>
<protein>
    <submittedName>
        <fullName evidence="3">Uncharacterized protein</fullName>
    </submittedName>
</protein>
<sequence length="662" mass="75651">MNNQEKIGFGRDQSLKLSQIMQEKKNLTDLNNSNQDKIDSMQVKLNNFEQNQKWMEKQLVEAEEIRKRVENEYSLALKKIKKTEKILNEERSLAEQERNHWLEKEKKLATDLKKAQQNVNIQRRKTVSVSPSSRLPVNSMYLKDMDYTKGFVARRNIGNQISNDVNKNIFPGLPDPNYEILKEDSYEILNSWINQIENSEETEERVDQRVIDSIAKLQSELAEYKRSGSVHLKARSDMRNQIEKMDKMFKNTQLENKQLLQKIMDLETNYSQQQEIIENLRDENESYRTLIQMQSISGKFTLNSYGNSYGNDSKLNTPTIEQASIGDDNTKSKTKLLSTDINSNPENTNQDWATHYEEEDYNNSNSIFSGKKTKFSNSLSLDQITESHGEQQGLNLGAELEISNKNSVSDGKSKADLESENLKIKDEIRVLKIERSRLLDESKATALYINRILTGVLSMSGGLEAVLDKDFDSSKVNRTNNSEDSTKQNLAQKEKENIKNQQQKPARTFMFGGFRLNSSKSEEPNPTQRNTISNVISKDGSETKDLQHKLKDNSAPVENTNMDATNNTLNPIYNLFGSSNNGSAVENKTAAKIEEKNDIEEPVIPRNKNTDSIAPAVTRQRAKTMYGSTGNWWNKLSQRFVVTEKDGVVMPEIPLPTKRANP</sequence>
<feature type="coiled-coil region" evidence="1">
    <location>
        <begin position="31"/>
        <end position="125"/>
    </location>
</feature>
<dbReference type="EMBL" id="MBFT01001163">
    <property type="protein sequence ID" value="PVU85072.1"/>
    <property type="molecule type" value="Genomic_DNA"/>
</dbReference>
<evidence type="ECO:0000313" key="3">
    <source>
        <dbReference type="EMBL" id="PVU85072.1"/>
    </source>
</evidence>
<dbReference type="STRING" id="61424.A0A2T9XYA0"/>
<accession>A0A2T9XYA0</accession>
<feature type="compositionally biased region" description="Polar residues" evidence="2">
    <location>
        <begin position="476"/>
        <end position="491"/>
    </location>
</feature>
<feature type="coiled-coil region" evidence="1">
    <location>
        <begin position="242"/>
        <end position="290"/>
    </location>
</feature>
<evidence type="ECO:0000256" key="2">
    <source>
        <dbReference type="SAM" id="MobiDB-lite"/>
    </source>
</evidence>
<reference evidence="3 4" key="1">
    <citation type="journal article" date="2018" name="MBio">
        <title>Comparative Genomics Reveals the Core Gene Toolbox for the Fungus-Insect Symbiosis.</title>
        <authorList>
            <person name="Wang Y."/>
            <person name="Stata M."/>
            <person name="Wang W."/>
            <person name="Stajich J.E."/>
            <person name="White M.M."/>
            <person name="Moncalvo J.M."/>
        </authorList>
    </citation>
    <scope>NUCLEOTIDE SEQUENCE [LARGE SCALE GENOMIC DNA]</scope>
    <source>
        <strain evidence="3 4">AUS-77-4</strain>
    </source>
</reference>
<keyword evidence="4" id="KW-1185">Reference proteome</keyword>
<comment type="caution">
    <text evidence="3">The sequence shown here is derived from an EMBL/GenBank/DDBJ whole genome shotgun (WGS) entry which is preliminary data.</text>
</comment>
<feature type="compositionally biased region" description="Polar residues" evidence="2">
    <location>
        <begin position="516"/>
        <end position="536"/>
    </location>
</feature>
<organism evidence="3 4">
    <name type="scientific">Furculomyces boomerangus</name>
    <dbReference type="NCBI Taxonomy" id="61424"/>
    <lineage>
        <taxon>Eukaryota</taxon>
        <taxon>Fungi</taxon>
        <taxon>Fungi incertae sedis</taxon>
        <taxon>Zoopagomycota</taxon>
        <taxon>Kickxellomycotina</taxon>
        <taxon>Harpellomycetes</taxon>
        <taxon>Harpellales</taxon>
        <taxon>Harpellaceae</taxon>
        <taxon>Furculomyces</taxon>
    </lineage>
</organism>
<gene>
    <name evidence="3" type="ORF">BB559_007226</name>
</gene>
<feature type="compositionally biased region" description="Polar residues" evidence="2">
    <location>
        <begin position="312"/>
        <end position="322"/>
    </location>
</feature>
<dbReference type="OrthoDB" id="2121319at2759"/>
<dbReference type="AlphaFoldDB" id="A0A2T9XYA0"/>
<dbReference type="Proteomes" id="UP000245699">
    <property type="component" value="Unassembled WGS sequence"/>
</dbReference>
<name>A0A2T9XYA0_9FUNG</name>
<dbReference type="PANTHER" id="PTHR38120">
    <property type="entry name" value="EXPRESSED PROTEIN"/>
    <property type="match status" value="1"/>
</dbReference>
<proteinExistence type="predicted"/>
<keyword evidence="1" id="KW-0175">Coiled coil</keyword>
<evidence type="ECO:0000313" key="4">
    <source>
        <dbReference type="Proteomes" id="UP000245699"/>
    </source>
</evidence>
<feature type="region of interest" description="Disordered" evidence="2">
    <location>
        <begin position="474"/>
        <end position="546"/>
    </location>
</feature>